<organism evidence="1 2">
    <name type="scientific">Lysinibacillus parviboronicapiens</name>
    <dbReference type="NCBI Taxonomy" id="436516"/>
    <lineage>
        <taxon>Bacteria</taxon>
        <taxon>Bacillati</taxon>
        <taxon>Bacillota</taxon>
        <taxon>Bacilli</taxon>
        <taxon>Bacillales</taxon>
        <taxon>Bacillaceae</taxon>
        <taxon>Lysinibacillus</taxon>
    </lineage>
</organism>
<dbReference type="EMBL" id="JBEPSB010000001">
    <property type="protein sequence ID" value="MET4559395.1"/>
    <property type="molecule type" value="Genomic_DNA"/>
</dbReference>
<dbReference type="Proteomes" id="UP001549363">
    <property type="component" value="Unassembled WGS sequence"/>
</dbReference>
<protein>
    <submittedName>
        <fullName evidence="1">Uncharacterized protein</fullName>
    </submittedName>
</protein>
<evidence type="ECO:0000313" key="2">
    <source>
        <dbReference type="Proteomes" id="UP001549363"/>
    </source>
</evidence>
<reference evidence="1 2" key="1">
    <citation type="submission" date="2024-06" db="EMBL/GenBank/DDBJ databases">
        <title>Sorghum-associated microbial communities from plants grown in Nebraska, USA.</title>
        <authorList>
            <person name="Schachtman D."/>
        </authorList>
    </citation>
    <scope>NUCLEOTIDE SEQUENCE [LARGE SCALE GENOMIC DNA]</scope>
    <source>
        <strain evidence="1 2">736</strain>
    </source>
</reference>
<accession>A0ABV2PEL8</accession>
<keyword evidence="2" id="KW-1185">Reference proteome</keyword>
<proteinExistence type="predicted"/>
<evidence type="ECO:0000313" key="1">
    <source>
        <dbReference type="EMBL" id="MET4559395.1"/>
    </source>
</evidence>
<sequence>MKKYQINERKKLEIPTNERVFGDMKDGMRWTILLRS</sequence>
<name>A0ABV2PEL8_9BACI</name>
<comment type="caution">
    <text evidence="1">The sequence shown here is derived from an EMBL/GenBank/DDBJ whole genome shotgun (WGS) entry which is preliminary data.</text>
</comment>
<gene>
    <name evidence="1" type="ORF">ABIA69_000538</name>
</gene>